<sequence length="380" mass="40843">MTSRIIPEVVTVDGEEWPVRRAWPASRDRIAIEAEKNSAIRAGFLSTGRDRVGMFASGRDPKLPGLECLLAAGETSGAGGASGAGGSSAAGSTGNRLISHRPGKRAVIRLADGNFAKCVRPSRAADIIAGQDRAETFRNGFALPNVLTADDSTVVLSALPGVELHDPSRLGADWTRAWGEALDAWALAADSIDSGYTPTATPSTDAAPAAMSSLPTHSADSEARVLDEWRARAHHVLGPRAAEMESLITQVRGDLLNDDAASAGERNWGPIHRDLHDKQIMWDPVAGPGLLDVDTACLGERELDLGNLRAHARWRTHQGIWTVDDAEVVLGEISRVTSASRLDPRRVSAYERSTLLRLVCVYAFRPKWSDRTGWLLEAAR</sequence>
<keyword evidence="2" id="KW-1185">Reference proteome</keyword>
<evidence type="ECO:0000313" key="2">
    <source>
        <dbReference type="Proteomes" id="UP000199700"/>
    </source>
</evidence>
<accession>A0A1H1TYH7</accession>
<dbReference type="RefSeq" id="WP_092105997.1">
    <property type="nucleotide sequence ID" value="NZ_LT629739.1"/>
</dbReference>
<dbReference type="Gene3D" id="3.90.1200.10">
    <property type="match status" value="1"/>
</dbReference>
<dbReference type="Proteomes" id="UP000199700">
    <property type="component" value="Chromosome"/>
</dbReference>
<protein>
    <submittedName>
        <fullName evidence="1">Uncharacterized protein</fullName>
    </submittedName>
</protein>
<dbReference type="SUPFAM" id="SSF56112">
    <property type="entry name" value="Protein kinase-like (PK-like)"/>
    <property type="match status" value="1"/>
</dbReference>
<dbReference type="OrthoDB" id="7842280at2"/>
<organism evidence="1 2">
    <name type="scientific">Brevibacterium sandarakinum</name>
    <dbReference type="NCBI Taxonomy" id="629680"/>
    <lineage>
        <taxon>Bacteria</taxon>
        <taxon>Bacillati</taxon>
        <taxon>Actinomycetota</taxon>
        <taxon>Actinomycetes</taxon>
        <taxon>Micrococcales</taxon>
        <taxon>Brevibacteriaceae</taxon>
        <taxon>Brevibacterium</taxon>
    </lineage>
</organism>
<proteinExistence type="predicted"/>
<dbReference type="EMBL" id="LT629739">
    <property type="protein sequence ID" value="SDS65124.1"/>
    <property type="molecule type" value="Genomic_DNA"/>
</dbReference>
<gene>
    <name evidence="1" type="ORF">SAMN04489751_2510</name>
</gene>
<dbReference type="AlphaFoldDB" id="A0A1H1TYH7"/>
<dbReference type="InterPro" id="IPR011009">
    <property type="entry name" value="Kinase-like_dom_sf"/>
</dbReference>
<dbReference type="STRING" id="629680.SAMN04489751_2510"/>
<evidence type="ECO:0000313" key="1">
    <source>
        <dbReference type="EMBL" id="SDS65124.1"/>
    </source>
</evidence>
<name>A0A1H1TYH7_BRESA</name>
<reference evidence="1" key="1">
    <citation type="submission" date="2016-10" db="EMBL/GenBank/DDBJ databases">
        <authorList>
            <person name="Varghese N."/>
            <person name="Submissions S."/>
        </authorList>
    </citation>
    <scope>NUCLEOTIDE SEQUENCE [LARGE SCALE GENOMIC DNA]</scope>
    <source>
        <strain evidence="1">DSM 22082</strain>
    </source>
</reference>